<organism evidence="3 4">
    <name type="scientific">Mytilus edulis</name>
    <name type="common">Blue mussel</name>
    <dbReference type="NCBI Taxonomy" id="6550"/>
    <lineage>
        <taxon>Eukaryota</taxon>
        <taxon>Metazoa</taxon>
        <taxon>Spiralia</taxon>
        <taxon>Lophotrochozoa</taxon>
        <taxon>Mollusca</taxon>
        <taxon>Bivalvia</taxon>
        <taxon>Autobranchia</taxon>
        <taxon>Pteriomorphia</taxon>
        <taxon>Mytilida</taxon>
        <taxon>Mytiloidea</taxon>
        <taxon>Mytilidae</taxon>
        <taxon>Mytilinae</taxon>
        <taxon>Mytilus</taxon>
    </lineage>
</organism>
<evidence type="ECO:0000313" key="4">
    <source>
        <dbReference type="Proteomes" id="UP000683360"/>
    </source>
</evidence>
<dbReference type="PANTHER" id="PTHR36981:SF3">
    <property type="entry name" value="UBIQUITIN-LIKE PROTEASE FAMILY PROFILE DOMAIN-CONTAINING PROTEIN"/>
    <property type="match status" value="1"/>
</dbReference>
<proteinExistence type="predicted"/>
<gene>
    <name evidence="3" type="ORF">MEDL_50165</name>
</gene>
<dbReference type="Pfam" id="PF20478">
    <property type="entry name" value="P2RX7_C"/>
    <property type="match status" value="1"/>
</dbReference>
<feature type="region of interest" description="Disordered" evidence="1">
    <location>
        <begin position="470"/>
        <end position="513"/>
    </location>
</feature>
<evidence type="ECO:0000313" key="3">
    <source>
        <dbReference type="EMBL" id="CAG2237720.1"/>
    </source>
</evidence>
<evidence type="ECO:0000256" key="1">
    <source>
        <dbReference type="SAM" id="MobiDB-lite"/>
    </source>
</evidence>
<name>A0A8S3U6E7_MYTED</name>
<keyword evidence="4" id="KW-1185">Reference proteome</keyword>
<dbReference type="PANTHER" id="PTHR36981">
    <property type="entry name" value="ZGC:195170"/>
    <property type="match status" value="1"/>
</dbReference>
<dbReference type="EMBL" id="CAJPWZ010002401">
    <property type="protein sequence ID" value="CAG2237720.1"/>
    <property type="molecule type" value="Genomic_DNA"/>
</dbReference>
<dbReference type="AlphaFoldDB" id="A0A8S3U6E7"/>
<dbReference type="InterPro" id="IPR046815">
    <property type="entry name" value="P2RX7_C"/>
</dbReference>
<comment type="caution">
    <text evidence="3">The sequence shown here is derived from an EMBL/GenBank/DDBJ whole genome shotgun (WGS) entry which is preliminary data.</text>
</comment>
<feature type="compositionally biased region" description="Basic residues" evidence="1">
    <location>
        <begin position="96"/>
        <end position="105"/>
    </location>
</feature>
<protein>
    <recommendedName>
        <fullName evidence="2">P2X purinoreceptor 7 intracellular domain-containing protein</fullName>
    </recommendedName>
</protein>
<sequence length="687" mass="78780">MSNIDKMYIPNVDLWSRYYQNVINGQSNAYVGHMKSGYNKGSQSGSFMIPISNKSYPIRAEKENNFVVRLVSPSEQIVNQAKEEIKIDDESINKTDRKRKYHHSPQSRGAQPSELQIFEIPPYQVGVESITYEECRPVSQITAYNPIEFDLCANNGMDYIDLKRSKLYVKLKVKKANGEDLQDGDTVGPVNLFLQSLWSQLDVYIQGQMVTSSNTYYPYKCMMKTLLQYGQDAKSTQLSSSLYLKDRYGHMDEISTNTGLYERRKFISNSKTLEMEGPIFSDIFEMDRYLLNMLSLKLKLYRNDPSFCLMSGEIDTNYHISLEDVVIKEDQRMISEFMDSSQSIEWETDSQKENPELIEENRKLRTFRLYIGNLQHKTVQANVVYQPPIHQTGTTASTTEQTQTDNSNGTISCLGLSIFHIVFYIQFRYVNLVIHHDAKKLRLNGEATLTIRKYFQLQIAEAGVRRGGAVGEVTDGQSRPVKGRGRGHGRKVRGRRSVGSGEAAPNVADAGPTREALVQEHLNNISNDDLKRMVMRIYHRQPSIILDIIDVRDAGNGSPEIPPNREVPSWCKCSFCREMPNEIEKVCGKQTPVNCHSQLREFNTVVLDELVLEVARRMREDLMIDPHDDNFNRGNRHAAYRQYVLWIHGYFGTGNRRVIPSCVVWKIREKYPDPVGQYVVFEPGRLG</sequence>
<feature type="region of interest" description="Disordered" evidence="1">
    <location>
        <begin position="88"/>
        <end position="113"/>
    </location>
</feature>
<evidence type="ECO:0000259" key="2">
    <source>
        <dbReference type="Pfam" id="PF20478"/>
    </source>
</evidence>
<dbReference type="OrthoDB" id="10068685at2759"/>
<feature type="domain" description="P2X purinoreceptor 7 intracellular" evidence="2">
    <location>
        <begin position="554"/>
        <end position="681"/>
    </location>
</feature>
<accession>A0A8S3U6E7</accession>
<reference evidence="3" key="1">
    <citation type="submission" date="2021-03" db="EMBL/GenBank/DDBJ databases">
        <authorList>
            <person name="Bekaert M."/>
        </authorList>
    </citation>
    <scope>NUCLEOTIDE SEQUENCE</scope>
</reference>
<dbReference type="Proteomes" id="UP000683360">
    <property type="component" value="Unassembled WGS sequence"/>
</dbReference>
<feature type="compositionally biased region" description="Basic residues" evidence="1">
    <location>
        <begin position="481"/>
        <end position="496"/>
    </location>
</feature>